<dbReference type="AlphaFoldDB" id="J0WN63"/>
<accession>J0WN63</accession>
<dbReference type="InParanoid" id="J0WN63"/>
<reference evidence="2" key="1">
    <citation type="journal article" date="2012" name="Science">
        <title>The Paleozoic origin of enzymatic lignin decomposition reconstructed from 31 fungal genomes.</title>
        <authorList>
            <person name="Floudas D."/>
            <person name="Binder M."/>
            <person name="Riley R."/>
            <person name="Barry K."/>
            <person name="Blanchette R.A."/>
            <person name="Henrissat B."/>
            <person name="Martinez A.T."/>
            <person name="Otillar R."/>
            <person name="Spatafora J.W."/>
            <person name="Yadav J.S."/>
            <person name="Aerts A."/>
            <person name="Benoit I."/>
            <person name="Boyd A."/>
            <person name="Carlson A."/>
            <person name="Copeland A."/>
            <person name="Coutinho P.M."/>
            <person name="de Vries R.P."/>
            <person name="Ferreira P."/>
            <person name="Findley K."/>
            <person name="Foster B."/>
            <person name="Gaskell J."/>
            <person name="Glotzer D."/>
            <person name="Gorecki P."/>
            <person name="Heitman J."/>
            <person name="Hesse C."/>
            <person name="Hori C."/>
            <person name="Igarashi K."/>
            <person name="Jurgens J.A."/>
            <person name="Kallen N."/>
            <person name="Kersten P."/>
            <person name="Kohler A."/>
            <person name="Kuees U."/>
            <person name="Kumar T.K.A."/>
            <person name="Kuo A."/>
            <person name="LaButti K."/>
            <person name="Larrondo L.F."/>
            <person name="Lindquist E."/>
            <person name="Ling A."/>
            <person name="Lombard V."/>
            <person name="Lucas S."/>
            <person name="Lundell T."/>
            <person name="Martin R."/>
            <person name="McLaughlin D.J."/>
            <person name="Morgenstern I."/>
            <person name="Morin E."/>
            <person name="Murat C."/>
            <person name="Nagy L.G."/>
            <person name="Nolan M."/>
            <person name="Ohm R.A."/>
            <person name="Patyshakuliyeva A."/>
            <person name="Rokas A."/>
            <person name="Ruiz-Duenas F.J."/>
            <person name="Sabat G."/>
            <person name="Salamov A."/>
            <person name="Samejima M."/>
            <person name="Schmutz J."/>
            <person name="Slot J.C."/>
            <person name="St John F."/>
            <person name="Stenlid J."/>
            <person name="Sun H."/>
            <person name="Sun S."/>
            <person name="Syed K."/>
            <person name="Tsang A."/>
            <person name="Wiebenga A."/>
            <person name="Young D."/>
            <person name="Pisabarro A."/>
            <person name="Eastwood D.C."/>
            <person name="Martin F."/>
            <person name="Cullen D."/>
            <person name="Grigoriev I.V."/>
            <person name="Hibbett D.S."/>
        </authorList>
    </citation>
    <scope>NUCLEOTIDE SEQUENCE [LARGE SCALE GENOMIC DNA]</scope>
    <source>
        <strain evidence="2">TFB10046</strain>
    </source>
</reference>
<organism evidence="1 2">
    <name type="scientific">Auricularia subglabra (strain TFB-10046 / SS5)</name>
    <name type="common">White-rot fungus</name>
    <name type="synonym">Auricularia delicata (strain TFB10046)</name>
    <dbReference type="NCBI Taxonomy" id="717982"/>
    <lineage>
        <taxon>Eukaryota</taxon>
        <taxon>Fungi</taxon>
        <taxon>Dikarya</taxon>
        <taxon>Basidiomycota</taxon>
        <taxon>Agaricomycotina</taxon>
        <taxon>Agaricomycetes</taxon>
        <taxon>Auriculariales</taxon>
        <taxon>Auriculariaceae</taxon>
        <taxon>Auricularia</taxon>
    </lineage>
</organism>
<gene>
    <name evidence="1" type="ORF">AURDEDRAFT_177122</name>
</gene>
<dbReference type="EMBL" id="JH688078">
    <property type="protein sequence ID" value="EJD33810.1"/>
    <property type="molecule type" value="Genomic_DNA"/>
</dbReference>
<protein>
    <submittedName>
        <fullName evidence="1">Uncharacterized protein</fullName>
    </submittedName>
</protein>
<evidence type="ECO:0000313" key="2">
    <source>
        <dbReference type="Proteomes" id="UP000006514"/>
    </source>
</evidence>
<dbReference type="Proteomes" id="UP000006514">
    <property type="component" value="Unassembled WGS sequence"/>
</dbReference>
<dbReference type="KEGG" id="adl:AURDEDRAFT_177122"/>
<name>J0WN63_AURST</name>
<sequence length="283" mass="31978">MTSSFDPDLPTPPGLHFYTDRAIYCAVDEVSKRAQFKDKIASALGGCHSNELLESDVILIHDWLTVPDDSLKNFDGPFATYRFIEDCYAEGKRFPMRNYLIEFDDRGLGDDFPFTHRPCASDEVTNEREPMNGDSDPQEAEGVGVDAFSRNAALMLHSRMCKAMEFKAVPQMLVNLSLNQVAHPQLPYPPQMTASTSLDVVIERLKGLGLSQPRPFVSPMDSLSERQKRRKAAIHQCDAEIQFKAQDLICEKIIRHRFDGYTGQTKENLVIRRHPSDLLAQSI</sequence>
<proteinExistence type="predicted"/>
<keyword evidence="2" id="KW-1185">Reference proteome</keyword>
<evidence type="ECO:0000313" key="1">
    <source>
        <dbReference type="EMBL" id="EJD33810.1"/>
    </source>
</evidence>